<dbReference type="Gene3D" id="1.10.530.10">
    <property type="match status" value="1"/>
</dbReference>
<keyword evidence="5" id="KW-1185">Reference proteome</keyword>
<dbReference type="RefSeq" id="WP_166063711.1">
    <property type="nucleotide sequence ID" value="NZ_JBGYLD010000132.1"/>
</dbReference>
<organism evidence="4 5">
    <name type="scientific">Jeotgalibaca porci</name>
    <dbReference type="NCBI Taxonomy" id="1868793"/>
    <lineage>
        <taxon>Bacteria</taxon>
        <taxon>Bacillati</taxon>
        <taxon>Bacillota</taxon>
        <taxon>Bacilli</taxon>
        <taxon>Lactobacillales</taxon>
        <taxon>Carnobacteriaceae</taxon>
        <taxon>Jeotgalibaca</taxon>
    </lineage>
</organism>
<sequence length="204" mass="23286">MSKLSKRNIQDMKRKVVGFLFAGTLLFMAGYSIIEGYSSSYGTRHESLGKEESFIQLILPVSQKMYELYNVRPSVSIAQAILESDWGESELAADYNNLYGRKTGDLSRAVLMETSEFANGEWIVIQDYFKVYKNVTESIEDHALLMVNGTDWNPELYHPVLEAATYEDASHALQQAGYATDPTYPQKLIDLIERYELYKYDVSN</sequence>
<keyword evidence="2 4" id="KW-0378">Hydrolase</keyword>
<protein>
    <submittedName>
        <fullName evidence="4">Glycoside hydrolase family 73 protein</fullName>
    </submittedName>
</protein>
<comment type="similarity">
    <text evidence="1">Belongs to the glycosyl hydrolase 73 family.</text>
</comment>
<dbReference type="SMART" id="SM00047">
    <property type="entry name" value="LYZ2"/>
    <property type="match status" value="1"/>
</dbReference>
<evidence type="ECO:0000313" key="4">
    <source>
        <dbReference type="EMBL" id="QIK52676.1"/>
    </source>
</evidence>
<gene>
    <name evidence="4" type="ORF">G7058_04670</name>
</gene>
<dbReference type="KEGG" id="jpo:G7058_04670"/>
<accession>A0A6G7WKA8</accession>
<evidence type="ECO:0000259" key="3">
    <source>
        <dbReference type="SMART" id="SM00047"/>
    </source>
</evidence>
<dbReference type="Proteomes" id="UP000501830">
    <property type="component" value="Chromosome"/>
</dbReference>
<dbReference type="InterPro" id="IPR051056">
    <property type="entry name" value="Glycosyl_Hydrolase_73"/>
</dbReference>
<evidence type="ECO:0000256" key="2">
    <source>
        <dbReference type="ARBA" id="ARBA00022801"/>
    </source>
</evidence>
<dbReference type="PANTHER" id="PTHR33308:SF9">
    <property type="entry name" value="PEPTIDOGLYCAN HYDROLASE FLGJ"/>
    <property type="match status" value="1"/>
</dbReference>
<dbReference type="EMBL" id="CP049889">
    <property type="protein sequence ID" value="QIK52676.1"/>
    <property type="molecule type" value="Genomic_DNA"/>
</dbReference>
<dbReference type="PANTHER" id="PTHR33308">
    <property type="entry name" value="PEPTIDOGLYCAN HYDROLASE FLGJ"/>
    <property type="match status" value="1"/>
</dbReference>
<feature type="domain" description="Mannosyl-glycoprotein endo-beta-N-acetylglucosamidase-like" evidence="3">
    <location>
        <begin position="44"/>
        <end position="201"/>
    </location>
</feature>
<proteinExistence type="inferred from homology"/>
<evidence type="ECO:0000313" key="5">
    <source>
        <dbReference type="Proteomes" id="UP000501830"/>
    </source>
</evidence>
<evidence type="ECO:0000256" key="1">
    <source>
        <dbReference type="ARBA" id="ARBA00010266"/>
    </source>
</evidence>
<dbReference type="PRINTS" id="PR01002">
    <property type="entry name" value="FLGFLGJ"/>
</dbReference>
<name>A0A6G7WKA8_9LACT</name>
<dbReference type="GO" id="GO:0004040">
    <property type="term" value="F:amidase activity"/>
    <property type="evidence" value="ECO:0007669"/>
    <property type="project" value="InterPro"/>
</dbReference>
<dbReference type="AlphaFoldDB" id="A0A6G7WKA8"/>
<dbReference type="Pfam" id="PF01832">
    <property type="entry name" value="Glucosaminidase"/>
    <property type="match status" value="1"/>
</dbReference>
<reference evidence="4 5" key="1">
    <citation type="journal article" date="2017" name="Int. J. Syst. Evol. Microbiol.">
        <title>Jeotgalibaca porci sp. nov. and Jeotgalibaca arthritidis sp. nov., isolated from pigs, and emended description of the genus Jeotgalibaca.</title>
        <authorList>
            <person name="Zamora L."/>
            <person name="Perez-Sancho M."/>
            <person name="Dominguez L."/>
            <person name="Fernandez-Garayzabal J.F."/>
            <person name="Vela A.I."/>
        </authorList>
    </citation>
    <scope>NUCLEOTIDE SEQUENCE [LARGE SCALE GENOMIC DNA]</scope>
    <source>
        <strain evidence="4 5">CCUG 69148</strain>
    </source>
</reference>
<dbReference type="Gene3D" id="4.10.80.30">
    <property type="entry name" value="DNA polymerase, domain 6"/>
    <property type="match status" value="1"/>
</dbReference>
<dbReference type="InterPro" id="IPR002901">
    <property type="entry name" value="MGlyc_endo_b_GlcNAc-like_dom"/>
</dbReference>